<dbReference type="PATRIC" id="fig|48936.3.peg.321"/>
<organism evidence="1 3">
    <name type="scientific">Novosphingobium subterraneum</name>
    <dbReference type="NCBI Taxonomy" id="48936"/>
    <lineage>
        <taxon>Bacteria</taxon>
        <taxon>Pseudomonadati</taxon>
        <taxon>Pseudomonadota</taxon>
        <taxon>Alphaproteobacteria</taxon>
        <taxon>Sphingomonadales</taxon>
        <taxon>Sphingomonadaceae</taxon>
        <taxon>Novosphingobium</taxon>
    </lineage>
</organism>
<evidence type="ECO:0000313" key="2">
    <source>
        <dbReference type="EMBL" id="KHS49610.1"/>
    </source>
</evidence>
<gene>
    <name evidence="1" type="ORF">NJ75_00091</name>
    <name evidence="2" type="ORF">NJ75_00313</name>
</gene>
<dbReference type="EMBL" id="JRVC01000001">
    <property type="protein sequence ID" value="KHS49610.1"/>
    <property type="molecule type" value="Genomic_DNA"/>
</dbReference>
<evidence type="ECO:0000313" key="1">
    <source>
        <dbReference type="EMBL" id="KHS49388.1"/>
    </source>
</evidence>
<dbReference type="RefSeq" id="WP_039330738.1">
    <property type="nucleotide sequence ID" value="NZ_JRVC01000001.1"/>
</dbReference>
<proteinExistence type="predicted"/>
<dbReference type="Proteomes" id="UP000031338">
    <property type="component" value="Unassembled WGS sequence"/>
</dbReference>
<protein>
    <submittedName>
        <fullName evidence="1">Uncharacterized protein</fullName>
    </submittedName>
</protein>
<keyword evidence="3" id="KW-1185">Reference proteome</keyword>
<name>A0A0B9AFD3_9SPHN</name>
<sequence>MLKKSLTAAFAGIALLGATPVLSQGIGHTWFMRGTIVEVGSTGTVVCIGKADGAEVGQVLDVYRIVPHTGPQKGTGPSFHRKEVGEVRIDHVFDDHFAHVTVVSGKPARNDIVELQRSH</sequence>
<reference evidence="1 3" key="1">
    <citation type="submission" date="2014-10" db="EMBL/GenBank/DDBJ databases">
        <title>Draft genome sequence of Novosphingobium subterraneum DSM 12447.</title>
        <authorList>
            <person name="Gan H.M."/>
            <person name="Gan H.Y."/>
            <person name="Savka M.A."/>
        </authorList>
    </citation>
    <scope>NUCLEOTIDE SEQUENCE [LARGE SCALE GENOMIC DNA]</scope>
    <source>
        <strain evidence="1 3">DSM 12447</strain>
    </source>
</reference>
<dbReference type="AlphaFoldDB" id="A0A0B9AFD3"/>
<dbReference type="STRING" id="48936.NJ75_00091"/>
<comment type="caution">
    <text evidence="1">The sequence shown here is derived from an EMBL/GenBank/DDBJ whole genome shotgun (WGS) entry which is preliminary data.</text>
</comment>
<evidence type="ECO:0000313" key="3">
    <source>
        <dbReference type="Proteomes" id="UP000031338"/>
    </source>
</evidence>
<dbReference type="EMBL" id="JRVC01000001">
    <property type="protein sequence ID" value="KHS49388.1"/>
    <property type="molecule type" value="Genomic_DNA"/>
</dbReference>
<accession>A0A0B9AFD3</accession>